<evidence type="ECO:0000259" key="1">
    <source>
        <dbReference type="PROSITE" id="PS51688"/>
    </source>
</evidence>
<evidence type="ECO:0000313" key="3">
    <source>
        <dbReference type="Proteomes" id="UP000236333"/>
    </source>
</evidence>
<name>A0A2J7ZVY9_9CHLO</name>
<organism evidence="2 3">
    <name type="scientific">Tetrabaena socialis</name>
    <dbReference type="NCBI Taxonomy" id="47790"/>
    <lineage>
        <taxon>Eukaryota</taxon>
        <taxon>Viridiplantae</taxon>
        <taxon>Chlorophyta</taxon>
        <taxon>core chlorophytes</taxon>
        <taxon>Chlorophyceae</taxon>
        <taxon>CS clade</taxon>
        <taxon>Chlamydomonadales</taxon>
        <taxon>Tetrabaenaceae</taxon>
        <taxon>Tetrabaena</taxon>
    </lineage>
</organism>
<gene>
    <name evidence="2" type="ORF">TSOC_009390</name>
</gene>
<accession>A0A2J7ZVY9</accession>
<dbReference type="InterPro" id="IPR030392">
    <property type="entry name" value="S74_ICA"/>
</dbReference>
<dbReference type="OrthoDB" id="125614at2759"/>
<dbReference type="AlphaFoldDB" id="A0A2J7ZVY9"/>
<dbReference type="EMBL" id="PGGS01000389">
    <property type="protein sequence ID" value="PNH04426.1"/>
    <property type="molecule type" value="Genomic_DNA"/>
</dbReference>
<evidence type="ECO:0000313" key="2">
    <source>
        <dbReference type="EMBL" id="PNH04426.1"/>
    </source>
</evidence>
<protein>
    <recommendedName>
        <fullName evidence="1">Peptidase S74 domain-containing protein</fullName>
    </recommendedName>
</protein>
<sequence>MSVLTSVITQPQYFHDYSDQDVRTDIPNIVSTSLSAYLDAQGSPQCLTLGATSNLNVESAMDVNVYMGTSNAYTLYTSSFENATRSDVEVLTVSALNDTTLIEAPANIQIQSASNGTIAVGSLQVTENGTAQVISTSKDSFLFTEPVQVQGDLLVSNNILTSGSIYGQNMNLWLDRENKNYTRIGYALTINSNDNLEVIKYAKFSSNVSVIKKIAQFGTGEIASGDSSDSSYLVFNSLGDVSVASSNGSVPIMATSSSTGSNMELSGTTRLSGNITCTSNMAFSIGSQSAFVKDVYTSNLVFPSAAVIVNGYPLLSDSTTSSSQSNAASSYALSNLQGTAVSASNTAATATTIAVSASNTAAAATTIAVSASNTAAAVSNSVAWTSNNTLKLTGGTLTGSLTVNTDLNVGGNFTVSGTTTTVNTQTVLIADNMIAINSTQTGTPLSTLVSGIEVNRGAESNYLFAFEEASALFKVGKSNSLQAVMTRDDNLSTGYPYYDSLLNKATTRSITIGDITNLSSSLTYSSNLAIYSSNIAIAASNNSFSKVSSQWVANGSNIYFSTSNSSNICVGIGYSNPAYKLAVNGQIFASDDITAFSDRRVKTDLLVIPDALSKVCQLHGYTFSRSDHPDPTKRFAGVVAQEIFDVLPEVVHVDPQGMMSVAYGNLAGLFIEAIKDLKTMVVQATSPTM</sequence>
<reference evidence="2 3" key="1">
    <citation type="journal article" date="2017" name="Mol. Biol. Evol.">
        <title>The 4-celled Tetrabaena socialis nuclear genome reveals the essential components for genetic control of cell number at the origin of multicellularity in the volvocine lineage.</title>
        <authorList>
            <person name="Featherston J."/>
            <person name="Arakaki Y."/>
            <person name="Hanschen E.R."/>
            <person name="Ferris P.J."/>
            <person name="Michod R.E."/>
            <person name="Olson B.J.S.C."/>
            <person name="Nozaki H."/>
            <person name="Durand P.M."/>
        </authorList>
    </citation>
    <scope>NUCLEOTIDE SEQUENCE [LARGE SCALE GENOMIC DNA]</scope>
    <source>
        <strain evidence="2 3">NIES-571</strain>
    </source>
</reference>
<keyword evidence="3" id="KW-1185">Reference proteome</keyword>
<dbReference type="Proteomes" id="UP000236333">
    <property type="component" value="Unassembled WGS sequence"/>
</dbReference>
<comment type="caution">
    <text evidence="2">The sequence shown here is derived from an EMBL/GenBank/DDBJ whole genome shotgun (WGS) entry which is preliminary data.</text>
</comment>
<dbReference type="Pfam" id="PF13884">
    <property type="entry name" value="Peptidase_S74"/>
    <property type="match status" value="1"/>
</dbReference>
<dbReference type="PROSITE" id="PS51688">
    <property type="entry name" value="ICA"/>
    <property type="match status" value="1"/>
</dbReference>
<feature type="domain" description="Peptidase S74" evidence="1">
    <location>
        <begin position="597"/>
        <end position="689"/>
    </location>
</feature>
<proteinExistence type="predicted"/>